<protein>
    <submittedName>
        <fullName evidence="2">AAA family ATPase</fullName>
    </submittedName>
</protein>
<sequence>MNSEPDSTAGGHDERVYTDAAAEVFSGRLAALLGRMDEDAPLEKYLSKTGLDLMAQFYDRHRQDVPGTPFDAPVIRRHWLTGGLLPEARPTQQEQRDHADEHGYDDPAELTARWKRERAARLDRQRQQTRATKATTDALRAEGLDPMVEYTPGEVERVHGRTEWAQHAIRLWRDHNTAQRAQGLRSEALLALTAAQLIAAGATPVDLAQMRPADTKAKAEAARRLDAERMADGDAARTLARRITAEREGTTIDPPELCGLAEMLAVPDEDLTYRIKDLWPVGGRVLLAAQYKSGKSTTVGNAMRSLVDGDPFLDRFDTEPVGKVVLIDTELDPRTLRRWLREQGIRKAAAVSVLPLRGRVSAFDILDRAVRSEWVTRLAGANVVILDCLRPVLDSLGLSEDKDAGKFLVAFDDMLAEAGVGEALVVTHMGHQNERARGDSRLLDWPEAPWKIVRDDNGTAYFSAFGRDVDVPEGALSFDPSTRHLTYEGGSRRDVSGKALMPDLLSLLRKQPGLSGRSIETELMNQGAAQKDIRAALKTARNDGLVRVEPGPKNALLHYPAEGDPLHETAA</sequence>
<feature type="region of interest" description="Disordered" evidence="1">
    <location>
        <begin position="86"/>
        <end position="109"/>
    </location>
</feature>
<dbReference type="EMBL" id="JAAXOP010000003">
    <property type="protein sequence ID" value="NKY50170.1"/>
    <property type="molecule type" value="Genomic_DNA"/>
</dbReference>
<accession>A0A846XWG1</accession>
<organism evidence="2 3">
    <name type="scientific">Nocardia vermiculata</name>
    <dbReference type="NCBI Taxonomy" id="257274"/>
    <lineage>
        <taxon>Bacteria</taxon>
        <taxon>Bacillati</taxon>
        <taxon>Actinomycetota</taxon>
        <taxon>Actinomycetes</taxon>
        <taxon>Mycobacteriales</taxon>
        <taxon>Nocardiaceae</taxon>
        <taxon>Nocardia</taxon>
    </lineage>
</organism>
<proteinExistence type="predicted"/>
<dbReference type="Gene3D" id="3.40.50.300">
    <property type="entry name" value="P-loop containing nucleotide triphosphate hydrolases"/>
    <property type="match status" value="1"/>
</dbReference>
<dbReference type="AlphaFoldDB" id="A0A846XWG1"/>
<gene>
    <name evidence="2" type="ORF">HGA08_08115</name>
</gene>
<comment type="caution">
    <text evidence="2">The sequence shown here is derived from an EMBL/GenBank/DDBJ whole genome shotgun (WGS) entry which is preliminary data.</text>
</comment>
<reference evidence="2 3" key="1">
    <citation type="submission" date="2020-04" db="EMBL/GenBank/DDBJ databases">
        <title>MicrobeNet Type strains.</title>
        <authorList>
            <person name="Nicholson A.C."/>
        </authorList>
    </citation>
    <scope>NUCLEOTIDE SEQUENCE [LARGE SCALE GENOMIC DNA]</scope>
    <source>
        <strain evidence="2 3">JCM 12354</strain>
    </source>
</reference>
<dbReference type="InterPro" id="IPR027417">
    <property type="entry name" value="P-loop_NTPase"/>
</dbReference>
<name>A0A846XWG1_9NOCA</name>
<keyword evidence="3" id="KW-1185">Reference proteome</keyword>
<evidence type="ECO:0000256" key="1">
    <source>
        <dbReference type="SAM" id="MobiDB-lite"/>
    </source>
</evidence>
<dbReference type="RefSeq" id="WP_084474081.1">
    <property type="nucleotide sequence ID" value="NZ_JAAXOP010000003.1"/>
</dbReference>
<feature type="compositionally biased region" description="Basic and acidic residues" evidence="1">
    <location>
        <begin position="94"/>
        <end position="105"/>
    </location>
</feature>
<evidence type="ECO:0000313" key="2">
    <source>
        <dbReference type="EMBL" id="NKY50170.1"/>
    </source>
</evidence>
<dbReference type="Proteomes" id="UP000565711">
    <property type="component" value="Unassembled WGS sequence"/>
</dbReference>
<dbReference type="SUPFAM" id="SSF52540">
    <property type="entry name" value="P-loop containing nucleoside triphosphate hydrolases"/>
    <property type="match status" value="1"/>
</dbReference>
<dbReference type="Pfam" id="PF13481">
    <property type="entry name" value="AAA_25"/>
    <property type="match status" value="1"/>
</dbReference>
<evidence type="ECO:0000313" key="3">
    <source>
        <dbReference type="Proteomes" id="UP000565711"/>
    </source>
</evidence>